<protein>
    <submittedName>
        <fullName evidence="1">Uncharacterized protein</fullName>
    </submittedName>
</protein>
<keyword evidence="2" id="KW-1185">Reference proteome</keyword>
<reference evidence="2" key="1">
    <citation type="journal article" date="2024" name="Proc. Natl. Acad. Sci. U.S.A.">
        <title>Extraordinary preservation of gene collinearity over three hundred million years revealed in homosporous lycophytes.</title>
        <authorList>
            <person name="Li C."/>
            <person name="Wickell D."/>
            <person name="Kuo L.Y."/>
            <person name="Chen X."/>
            <person name="Nie B."/>
            <person name="Liao X."/>
            <person name="Peng D."/>
            <person name="Ji J."/>
            <person name="Jenkins J."/>
            <person name="Williams M."/>
            <person name="Shu S."/>
            <person name="Plott C."/>
            <person name="Barry K."/>
            <person name="Rajasekar S."/>
            <person name="Grimwood J."/>
            <person name="Han X."/>
            <person name="Sun S."/>
            <person name="Hou Z."/>
            <person name="He W."/>
            <person name="Dai G."/>
            <person name="Sun C."/>
            <person name="Schmutz J."/>
            <person name="Leebens-Mack J.H."/>
            <person name="Li F.W."/>
            <person name="Wang L."/>
        </authorList>
    </citation>
    <scope>NUCLEOTIDE SEQUENCE [LARGE SCALE GENOMIC DNA]</scope>
    <source>
        <strain evidence="2">cv. PW_Plant_1</strain>
    </source>
</reference>
<dbReference type="EMBL" id="CM055105">
    <property type="protein sequence ID" value="KAJ7530829.1"/>
    <property type="molecule type" value="Genomic_DNA"/>
</dbReference>
<evidence type="ECO:0000313" key="2">
    <source>
        <dbReference type="Proteomes" id="UP001162992"/>
    </source>
</evidence>
<evidence type="ECO:0000313" key="1">
    <source>
        <dbReference type="EMBL" id="KAJ7530829.1"/>
    </source>
</evidence>
<comment type="caution">
    <text evidence="1">The sequence shown here is derived from an EMBL/GenBank/DDBJ whole genome shotgun (WGS) entry which is preliminary data.</text>
</comment>
<dbReference type="Proteomes" id="UP001162992">
    <property type="component" value="Chromosome 14"/>
</dbReference>
<name>A0ACC2BMV1_DIPCM</name>
<organism evidence="1 2">
    <name type="scientific">Diphasiastrum complanatum</name>
    <name type="common">Issler's clubmoss</name>
    <name type="synonym">Lycopodium complanatum</name>
    <dbReference type="NCBI Taxonomy" id="34168"/>
    <lineage>
        <taxon>Eukaryota</taxon>
        <taxon>Viridiplantae</taxon>
        <taxon>Streptophyta</taxon>
        <taxon>Embryophyta</taxon>
        <taxon>Tracheophyta</taxon>
        <taxon>Lycopodiopsida</taxon>
        <taxon>Lycopodiales</taxon>
        <taxon>Lycopodiaceae</taxon>
        <taxon>Lycopodioideae</taxon>
        <taxon>Diphasiastrum</taxon>
    </lineage>
</organism>
<accession>A0ACC2BMV1</accession>
<gene>
    <name evidence="1" type="ORF">O6H91_14G021000</name>
</gene>
<proteinExistence type="predicted"/>
<sequence length="997" mass="107525">MTADLIHNGPQPGSEPDCPSQVRANYDYDIPSATLTFDGNKGGVRNLGAVERHSPGGVNAKERIYSLDETENRKSSPGSKCPARRIKSKDGGEDVQELVARGRVLVQAGDSDQLDSPTSFSGKARNLPSQMDEAGGDADDELENADEAETKPSMACKPQVATTAPQLQQFQQSHLQYPQQEISGGGWENFLPQRNLRVLLVEDDDSTRHVVGALLRNCGYEDVMLPTLSGITLLAKIMNQESCKQIPVIMMSSLDSVDIVFKCLSKGAVDFLVKPVRKNELKNLWQHVWRKCHSSTGSGSGGGNRTGKVAGLKNMNDIAKNSGSNDNDSSSLNPGGGSDNGSGTQNFWRKKVEVESPRRTIDWDVARRPLGAYTHAEGHKNSGMLPKDRKRSSIDAMRGQTSIQAKAPDHVLGNNLGITASRTGVLEFQVINNGHSKDANRALQEVTSSEDVEQNEWLDEEGIRDRAAAAALEAETAAINLLGNIACRHLSKEHQRCSGDGDNLDRSASNSPTKDNASGSISLPTLELSLKRSHAEEEEGKVEDRHVLRQSGPSAFSSKYFKLSTLANHFRTGNYGTIRQHLFRLSSIKRIRCLPILYSNTGAGLQQHPHFLVGPFALGSCPPQGGGYVRNSTTPVTSMGPNQIGGLCIATPGYRAGPFKVLGEVSASLPLHSQLACIANNQDMNPSVVGASEQEVQAAKEEGASGSGMPNSIAVPTHAMLSFDGVGAFGTSMHPVFYTSSKSPWAAFSLPDRAEAYTNHQFEDHDLPLQSHQRNYHHYSHHYHHHHVRHHYHHHHAHVNSGSPESPEDEQTVTNPGTGAPQCGSSNMMGAVPGNLGQSGSSNGYDVNGNGNGSASGSNNGSNNHNVNRNGQSGIMATAGANGDSGNNNGNSGSGNDNVISSVNGRSGSGVVIGPEQNCFTRREAALNKFREKRKERCFEKKVRYQSRKKLAEQRPRVRGQFVRQAGTVQSIADQGHGNNEYNLADSDYDVADAERD</sequence>